<proteinExistence type="predicted"/>
<organism evidence="1 2">
    <name type="scientific">Micromonospora acroterricola</name>
    <dbReference type="NCBI Taxonomy" id="2202421"/>
    <lineage>
        <taxon>Bacteria</taxon>
        <taxon>Bacillati</taxon>
        <taxon>Actinomycetota</taxon>
        <taxon>Actinomycetes</taxon>
        <taxon>Micromonosporales</taxon>
        <taxon>Micromonosporaceae</taxon>
        <taxon>Micromonospora</taxon>
    </lineage>
</organism>
<sequence>MWIYAGSVASQFHRDLTDLLDDLRALGAGGARGTLERASEWADVDYTFGGTISVTPTLPAAGEDRRQVVVRPRVWFATHPLVPGRAEQRRLDPAFHGTDDVTWLLSQRVGGRDLAVGAEGPEFLVDLAGSREAQDAAAPTAEDIAAWQRQRCQCAPTADDDRRCEGPLDLIHVRDGDTVLHGCYGHAVDVLRRDTSAEVEPGTTPGYTPAALAAAAQGVADLAGPRRRDTR</sequence>
<protein>
    <submittedName>
        <fullName evidence="1">Uncharacterized protein</fullName>
    </submittedName>
</protein>
<accession>A0A317D7N2</accession>
<dbReference type="EMBL" id="QGKR01000149">
    <property type="protein sequence ID" value="PWR10749.1"/>
    <property type="molecule type" value="Genomic_DNA"/>
</dbReference>
<gene>
    <name evidence="1" type="ORF">DKT68_07670</name>
</gene>
<dbReference type="AlphaFoldDB" id="A0A317D7N2"/>
<comment type="caution">
    <text evidence="1">The sequence shown here is derived from an EMBL/GenBank/DDBJ whole genome shotgun (WGS) entry which is preliminary data.</text>
</comment>
<name>A0A317D7N2_9ACTN</name>
<dbReference type="Proteomes" id="UP000245410">
    <property type="component" value="Unassembled WGS sequence"/>
</dbReference>
<evidence type="ECO:0000313" key="2">
    <source>
        <dbReference type="Proteomes" id="UP000245410"/>
    </source>
</evidence>
<reference evidence="1 2" key="1">
    <citation type="submission" date="2018-05" db="EMBL/GenBank/DDBJ databases">
        <title>Micromonospora atacamensis sp. nov., a novel actinobacteria isolated from high altitude Atacama Desert soil.</title>
        <authorList>
            <person name="Carro L."/>
            <person name="Golinska P."/>
            <person name="Klenk H.-P."/>
            <person name="Goodfellow M."/>
        </authorList>
    </citation>
    <scope>NUCLEOTIDE SEQUENCE [LARGE SCALE GENOMIC DNA]</scope>
    <source>
        <strain evidence="1 2">5R2A7</strain>
    </source>
</reference>
<keyword evidence="2" id="KW-1185">Reference proteome</keyword>
<evidence type="ECO:0000313" key="1">
    <source>
        <dbReference type="EMBL" id="PWR10749.1"/>
    </source>
</evidence>
<dbReference type="RefSeq" id="WP_109816714.1">
    <property type="nucleotide sequence ID" value="NZ_QGKR01000149.1"/>
</dbReference>